<dbReference type="EMBL" id="JACDTY010000009">
    <property type="protein sequence ID" value="MBA1142407.1"/>
    <property type="molecule type" value="Genomic_DNA"/>
</dbReference>
<evidence type="ECO:0000313" key="3">
    <source>
        <dbReference type="Proteomes" id="UP000558284"/>
    </source>
</evidence>
<evidence type="ECO:0008006" key="4">
    <source>
        <dbReference type="Google" id="ProtNLM"/>
    </source>
</evidence>
<gene>
    <name evidence="2" type="ORF">H0241_19370</name>
</gene>
<keyword evidence="3" id="KW-1185">Reference proteome</keyword>
<accession>A0A838B8J1</accession>
<dbReference type="Proteomes" id="UP000558284">
    <property type="component" value="Unassembled WGS sequence"/>
</dbReference>
<proteinExistence type="predicted"/>
<comment type="caution">
    <text evidence="2">The sequence shown here is derived from an EMBL/GenBank/DDBJ whole genome shotgun (WGS) entry which is preliminary data.</text>
</comment>
<organism evidence="2 3">
    <name type="scientific">Mesorhizobium neociceri</name>
    <dbReference type="NCBI Taxonomy" id="1307853"/>
    <lineage>
        <taxon>Bacteria</taxon>
        <taxon>Pseudomonadati</taxon>
        <taxon>Pseudomonadota</taxon>
        <taxon>Alphaproteobacteria</taxon>
        <taxon>Hyphomicrobiales</taxon>
        <taxon>Phyllobacteriaceae</taxon>
        <taxon>Mesorhizobium</taxon>
    </lineage>
</organism>
<evidence type="ECO:0000256" key="1">
    <source>
        <dbReference type="SAM" id="MobiDB-lite"/>
    </source>
</evidence>
<protein>
    <recommendedName>
        <fullName evidence="4">Transposase</fullName>
    </recommendedName>
</protein>
<feature type="region of interest" description="Disordered" evidence="1">
    <location>
        <begin position="92"/>
        <end position="119"/>
    </location>
</feature>
<sequence>MSARNAPRPAAVYGVDIGQNIFHVVGLDSDGKPVQRVRFRRDTLMKFFDRAAPAIVGMGSCAGSQWIARRLQILGHKVGIAISTTVMPRCEKSWQSDDSESLHSHGEKSPSPDRTTRFL</sequence>
<name>A0A838B8J1_9HYPH</name>
<reference evidence="2 3" key="1">
    <citation type="submission" date="2020-07" db="EMBL/GenBank/DDBJ databases">
        <title>Definition of the novel symbiovar canariense within Mesorhizobium novociceri, a new species of genus Mesorhizobium nodulating Cicer canariense in the Caldera de Taburiente National Park (La Palma, Canary Islands).</title>
        <authorList>
            <person name="Leon-Barrios M."/>
            <person name="Perez-Yepez J."/>
            <person name="Flores-Felix J.D."/>
            <person name="Ramirez-Baena M.H."/>
            <person name="Pulido-Suarez L."/>
            <person name="Igual J.M."/>
            <person name="Velazquez E."/>
            <person name="Peix A."/>
        </authorList>
    </citation>
    <scope>NUCLEOTIDE SEQUENCE [LARGE SCALE GENOMIC DNA]</scope>
    <source>
        <strain evidence="2 3">CCANP35</strain>
    </source>
</reference>
<evidence type="ECO:0000313" key="2">
    <source>
        <dbReference type="EMBL" id="MBA1142407.1"/>
    </source>
</evidence>
<dbReference type="AlphaFoldDB" id="A0A838B8J1"/>